<dbReference type="EMBL" id="JAWDGP010002044">
    <property type="protein sequence ID" value="KAK3785943.1"/>
    <property type="molecule type" value="Genomic_DNA"/>
</dbReference>
<dbReference type="PANTHER" id="PTHR11675:SF126">
    <property type="entry name" value="RICIN B LECTIN DOMAIN-CONTAINING PROTEIN"/>
    <property type="match status" value="1"/>
</dbReference>
<dbReference type="InterPro" id="IPR029044">
    <property type="entry name" value="Nucleotide-diphossugar_trans"/>
</dbReference>
<feature type="domain" description="Glycosyltransferase 2-like" evidence="4">
    <location>
        <begin position="74"/>
        <end position="219"/>
    </location>
</feature>
<evidence type="ECO:0000256" key="2">
    <source>
        <dbReference type="RuleBase" id="RU361242"/>
    </source>
</evidence>
<proteinExistence type="inferred from homology"/>
<dbReference type="Gene3D" id="2.80.10.50">
    <property type="match status" value="1"/>
</dbReference>
<dbReference type="GO" id="GO:0004653">
    <property type="term" value="F:polypeptide N-acetylgalactosaminyltransferase activity"/>
    <property type="evidence" value="ECO:0007669"/>
    <property type="project" value="TreeGrafter"/>
</dbReference>
<comment type="caution">
    <text evidence="5">The sequence shown here is derived from an EMBL/GenBank/DDBJ whole genome shotgun (WGS) entry which is preliminary data.</text>
</comment>
<keyword evidence="1 2" id="KW-1015">Disulfide bond</keyword>
<keyword evidence="2" id="KW-0430">Lectin</keyword>
<keyword evidence="2" id="KW-0328">Glycosyltransferase</keyword>
<dbReference type="EC" id="2.4.1.-" evidence="2"/>
<dbReference type="AlphaFoldDB" id="A0AAE1AE64"/>
<evidence type="ECO:0000256" key="3">
    <source>
        <dbReference type="SAM" id="MobiDB-lite"/>
    </source>
</evidence>
<comment type="similarity">
    <text evidence="2">Belongs to the glycosyltransferase 2 family. GalNAc-T subfamily.</text>
</comment>
<dbReference type="Gene3D" id="3.90.550.10">
    <property type="entry name" value="Spore Coat Polysaccharide Biosynthesis Protein SpsA, Chain A"/>
    <property type="match status" value="1"/>
</dbReference>
<dbReference type="Pfam" id="PF00535">
    <property type="entry name" value="Glycos_transf_2"/>
    <property type="match status" value="1"/>
</dbReference>
<comment type="pathway">
    <text evidence="2">Protein modification; protein glycosylation.</text>
</comment>
<evidence type="ECO:0000313" key="5">
    <source>
        <dbReference type="EMBL" id="KAK3785943.1"/>
    </source>
</evidence>
<dbReference type="PANTHER" id="PTHR11675">
    <property type="entry name" value="N-ACETYLGALACTOSAMINYLTRANSFERASE"/>
    <property type="match status" value="1"/>
</dbReference>
<organism evidence="5 6">
    <name type="scientific">Elysia crispata</name>
    <name type="common">lettuce slug</name>
    <dbReference type="NCBI Taxonomy" id="231223"/>
    <lineage>
        <taxon>Eukaryota</taxon>
        <taxon>Metazoa</taxon>
        <taxon>Spiralia</taxon>
        <taxon>Lophotrochozoa</taxon>
        <taxon>Mollusca</taxon>
        <taxon>Gastropoda</taxon>
        <taxon>Heterobranchia</taxon>
        <taxon>Euthyneura</taxon>
        <taxon>Panpulmonata</taxon>
        <taxon>Sacoglossa</taxon>
        <taxon>Placobranchoidea</taxon>
        <taxon>Plakobranchidae</taxon>
        <taxon>Elysia</taxon>
    </lineage>
</organism>
<dbReference type="InterPro" id="IPR035992">
    <property type="entry name" value="Ricin_B-like_lectins"/>
</dbReference>
<name>A0AAE1AE64_9GAST</name>
<reference evidence="5" key="1">
    <citation type="journal article" date="2023" name="G3 (Bethesda)">
        <title>A reference genome for the long-term kleptoplast-retaining sea slug Elysia crispata morphotype clarki.</title>
        <authorList>
            <person name="Eastman K.E."/>
            <person name="Pendleton A.L."/>
            <person name="Shaikh M.A."/>
            <person name="Suttiyut T."/>
            <person name="Ogas R."/>
            <person name="Tomko P."/>
            <person name="Gavelis G."/>
            <person name="Widhalm J.R."/>
            <person name="Wisecaver J.H."/>
        </authorList>
    </citation>
    <scope>NUCLEOTIDE SEQUENCE</scope>
    <source>
        <strain evidence="5">ECLA1</strain>
    </source>
</reference>
<dbReference type="SUPFAM" id="SSF50370">
    <property type="entry name" value="Ricin B-like lectins"/>
    <property type="match status" value="1"/>
</dbReference>
<keyword evidence="2" id="KW-0808">Transferase</keyword>
<evidence type="ECO:0000313" key="6">
    <source>
        <dbReference type="Proteomes" id="UP001283361"/>
    </source>
</evidence>
<dbReference type="PROSITE" id="PS50231">
    <property type="entry name" value="RICIN_B_LECTIN"/>
    <property type="match status" value="1"/>
</dbReference>
<evidence type="ECO:0000259" key="4">
    <source>
        <dbReference type="Pfam" id="PF00535"/>
    </source>
</evidence>
<feature type="compositionally biased region" description="Basic and acidic residues" evidence="3">
    <location>
        <begin position="502"/>
        <end position="511"/>
    </location>
</feature>
<accession>A0AAE1AE64</accession>
<dbReference type="Proteomes" id="UP001283361">
    <property type="component" value="Unassembled WGS sequence"/>
</dbReference>
<dbReference type="GO" id="GO:0006493">
    <property type="term" value="P:protein O-linked glycosylation"/>
    <property type="evidence" value="ECO:0007669"/>
    <property type="project" value="TreeGrafter"/>
</dbReference>
<gene>
    <name evidence="5" type="ORF">RRG08_013944</name>
</gene>
<sequence>MPLALRTQLPVSPPILLDHQAGYRLYGLNEYVSTRISLRRPLPDMRESACQADGTMERTVDLSGWKPRSLPDASVIIVFSKEPRSVLLRTVFSVLDRSPPELLKEIILVDQGSTALALSHPQLEHYLNAISKKVTVIRDTSITSYPEAVNLGALRATGTMAVFLSARCECTHGWLQPLVFWLTRSSFNIAVPVVDVIDGDTFQYRRIPMSEVTVGSFSWDLTIKRRKIQEREDVSRHSVPEPSPVIADGIFAMERKLFLASGGLTGYLGDRDLSHLEFSFRSWMCGKTIQLIPCSRVGLVSLPSADSVEGKKENLAGKVMVANWWLGEFKSYAYGRLDLSSETARRAVGLSAADLDSKYRHPTPNTDCRNFRWFLGQLEPDKLVAGRVLGSGRLQQRDGPALAALTVAKQTGNRDKPIVYVDKRQKLPLKHARSDPGDAPVFWYLTDNGQLRTENCICLYPQEEEEKEDTLRAGKRMAAGGVNSKAGSWYSVLSRHVGGSPGDRRGDETGRIRQGSAIAGLGGPKRSRAESGNGTRPNSDLRLVKCDFLPSLVRWVFTKESWILHAPSEKCLESYALDNSTFTVRLAKCAETRASQRWEFSQLQPPARDRSVLDMSQDL</sequence>
<feature type="region of interest" description="Disordered" evidence="3">
    <location>
        <begin position="496"/>
        <end position="537"/>
    </location>
</feature>
<comment type="cofactor">
    <cofactor evidence="2">
        <name>Mn(2+)</name>
        <dbReference type="ChEBI" id="CHEBI:29035"/>
    </cofactor>
</comment>
<dbReference type="SUPFAM" id="SSF53448">
    <property type="entry name" value="Nucleotide-diphospho-sugar transferases"/>
    <property type="match status" value="1"/>
</dbReference>
<evidence type="ECO:0000256" key="1">
    <source>
        <dbReference type="ARBA" id="ARBA00023157"/>
    </source>
</evidence>
<keyword evidence="2" id="KW-0333">Golgi apparatus</keyword>
<dbReference type="GO" id="GO:0000139">
    <property type="term" value="C:Golgi membrane"/>
    <property type="evidence" value="ECO:0007669"/>
    <property type="project" value="UniProtKB-SubCell"/>
</dbReference>
<dbReference type="InterPro" id="IPR001173">
    <property type="entry name" value="Glyco_trans_2-like"/>
</dbReference>
<protein>
    <recommendedName>
        <fullName evidence="2">Polypeptide N-acetylgalactosaminyltransferase</fullName>
        <ecNumber evidence="2">2.4.1.-</ecNumber>
    </recommendedName>
    <alternativeName>
        <fullName evidence="2">Protein-UDP acetylgalactosaminyltransferase</fullName>
    </alternativeName>
</protein>
<dbReference type="GO" id="GO:0030246">
    <property type="term" value="F:carbohydrate binding"/>
    <property type="evidence" value="ECO:0007669"/>
    <property type="project" value="UniProtKB-KW"/>
</dbReference>
<keyword evidence="6" id="KW-1185">Reference proteome</keyword>
<comment type="subcellular location">
    <subcellularLocation>
        <location evidence="2">Golgi apparatus membrane</location>
        <topology evidence="2">Single-pass type II membrane protein</topology>
    </subcellularLocation>
</comment>
<keyword evidence="2" id="KW-0464">Manganese</keyword>